<evidence type="ECO:0000313" key="3">
    <source>
        <dbReference type="Proteomes" id="UP001242010"/>
    </source>
</evidence>
<dbReference type="Pfam" id="PF01814">
    <property type="entry name" value="Hemerythrin"/>
    <property type="match status" value="1"/>
</dbReference>
<protein>
    <recommendedName>
        <fullName evidence="1">Hemerythrin-like domain-containing protein</fullName>
    </recommendedName>
</protein>
<dbReference type="InterPro" id="IPR012312">
    <property type="entry name" value="Hemerythrin-like"/>
</dbReference>
<dbReference type="EMBL" id="AP027079">
    <property type="protein sequence ID" value="BDU67996.1"/>
    <property type="molecule type" value="Genomic_DNA"/>
</dbReference>
<proteinExistence type="predicted"/>
<feature type="domain" description="Hemerythrin-like" evidence="1">
    <location>
        <begin position="3"/>
        <end position="134"/>
    </location>
</feature>
<keyword evidence="3" id="KW-1185">Reference proteome</keyword>
<organism evidence="2 3">
    <name type="scientific">Geothrix oryzae</name>
    <dbReference type="NCBI Taxonomy" id="2927975"/>
    <lineage>
        <taxon>Bacteria</taxon>
        <taxon>Pseudomonadati</taxon>
        <taxon>Acidobacteriota</taxon>
        <taxon>Holophagae</taxon>
        <taxon>Holophagales</taxon>
        <taxon>Holophagaceae</taxon>
        <taxon>Geothrix</taxon>
    </lineage>
</organism>
<sequence length="139" mass="15914">MNLDRYHEQHADIRQQVKDLQQRIEPEALAADPGAARQSLVTLGARLNIHLAFEDTALYPTVLKHPDLRVQQRTRQYMEEMGGIKAALKEHLQRWLSTGRVQAEAPTFRKETLAILQALGARLEAEDRDFYPMLETLAV</sequence>
<name>A0ABM8DM73_9BACT</name>
<evidence type="ECO:0000313" key="2">
    <source>
        <dbReference type="EMBL" id="BDU67996.1"/>
    </source>
</evidence>
<dbReference type="RefSeq" id="WP_286354623.1">
    <property type="nucleotide sequence ID" value="NZ_AP027079.1"/>
</dbReference>
<reference evidence="3" key="1">
    <citation type="journal article" date="2023" name="Int. J. Syst. Evol. Microbiol.">
        <title>Mesoterricola silvestris gen. nov., sp. nov., Mesoterricola sediminis sp. nov., Geothrix oryzae sp. nov., Geothrix edaphica sp. nov., Geothrix rubra sp. nov., and Geothrix limicola sp. nov., six novel members of Acidobacteriota isolated from soils.</title>
        <authorList>
            <person name="Itoh H."/>
            <person name="Sugisawa Y."/>
            <person name="Mise K."/>
            <person name="Xu Z."/>
            <person name="Kuniyasu M."/>
            <person name="Ushijima N."/>
            <person name="Kawano K."/>
            <person name="Kobayashi E."/>
            <person name="Shiratori Y."/>
            <person name="Masuda Y."/>
            <person name="Senoo K."/>
        </authorList>
    </citation>
    <scope>NUCLEOTIDE SEQUENCE [LARGE SCALE GENOMIC DNA]</scope>
    <source>
        <strain evidence="3">Red222</strain>
    </source>
</reference>
<dbReference type="Proteomes" id="UP001242010">
    <property type="component" value="Chromosome"/>
</dbReference>
<dbReference type="Gene3D" id="1.20.120.520">
    <property type="entry name" value="nmb1532 protein domain like"/>
    <property type="match status" value="1"/>
</dbReference>
<evidence type="ECO:0000259" key="1">
    <source>
        <dbReference type="Pfam" id="PF01814"/>
    </source>
</evidence>
<accession>A0ABM8DM73</accession>
<gene>
    <name evidence="2" type="ORF">GETHOR_00970</name>
</gene>